<evidence type="ECO:0000313" key="4">
    <source>
        <dbReference type="Proteomes" id="UP000676565"/>
    </source>
</evidence>
<accession>A0ABS5BJ43</accession>
<evidence type="ECO:0000313" key="3">
    <source>
        <dbReference type="EMBL" id="MBP3953725.1"/>
    </source>
</evidence>
<dbReference type="Proteomes" id="UP000676565">
    <property type="component" value="Unassembled WGS sequence"/>
</dbReference>
<organism evidence="3 4">
    <name type="scientific">Gemmata palustris</name>
    <dbReference type="NCBI Taxonomy" id="2822762"/>
    <lineage>
        <taxon>Bacteria</taxon>
        <taxon>Pseudomonadati</taxon>
        <taxon>Planctomycetota</taxon>
        <taxon>Planctomycetia</taxon>
        <taxon>Gemmatales</taxon>
        <taxon>Gemmataceae</taxon>
        <taxon>Gemmata</taxon>
    </lineage>
</organism>
<comment type="caution">
    <text evidence="3">The sequence shown here is derived from an EMBL/GenBank/DDBJ whole genome shotgun (WGS) entry which is preliminary data.</text>
</comment>
<feature type="compositionally biased region" description="Basic and acidic residues" evidence="1">
    <location>
        <begin position="1"/>
        <end position="19"/>
    </location>
</feature>
<evidence type="ECO:0000256" key="2">
    <source>
        <dbReference type="SAM" id="Phobius"/>
    </source>
</evidence>
<feature type="transmembrane region" description="Helical" evidence="2">
    <location>
        <begin position="239"/>
        <end position="260"/>
    </location>
</feature>
<feature type="transmembrane region" description="Helical" evidence="2">
    <location>
        <begin position="26"/>
        <end position="44"/>
    </location>
</feature>
<gene>
    <name evidence="3" type="ORF">J8F10_00220</name>
</gene>
<keyword evidence="2" id="KW-1133">Transmembrane helix</keyword>
<keyword evidence="4" id="KW-1185">Reference proteome</keyword>
<evidence type="ECO:0000256" key="1">
    <source>
        <dbReference type="SAM" id="MobiDB-lite"/>
    </source>
</evidence>
<feature type="region of interest" description="Disordered" evidence="1">
    <location>
        <begin position="1"/>
        <end position="20"/>
    </location>
</feature>
<keyword evidence="2" id="KW-0472">Membrane</keyword>
<reference evidence="3 4" key="1">
    <citation type="submission" date="2021-04" db="EMBL/GenBank/DDBJ databases">
        <authorList>
            <person name="Ivanova A."/>
        </authorList>
    </citation>
    <scope>NUCLEOTIDE SEQUENCE [LARGE SCALE GENOMIC DNA]</scope>
    <source>
        <strain evidence="3 4">G18</strain>
    </source>
</reference>
<dbReference type="RefSeq" id="WP_210651458.1">
    <property type="nucleotide sequence ID" value="NZ_JAGKQQ010000001.1"/>
</dbReference>
<proteinExistence type="predicted"/>
<dbReference type="InterPro" id="IPR025570">
    <property type="entry name" value="DUF4337"/>
</dbReference>
<protein>
    <submittedName>
        <fullName evidence="3">DUF4337 family protein</fullName>
    </submittedName>
</protein>
<keyword evidence="2" id="KW-0812">Transmembrane</keyword>
<dbReference type="EMBL" id="JAGKQQ010000001">
    <property type="protein sequence ID" value="MBP3953725.1"/>
    <property type="molecule type" value="Genomic_DNA"/>
</dbReference>
<name>A0ABS5BJ43_9BACT</name>
<dbReference type="Pfam" id="PF14235">
    <property type="entry name" value="DUF4337"/>
    <property type="match status" value="2"/>
</dbReference>
<sequence length="283" mass="31109">MANTHEHLEHAEHAEHHASDPFNQRVAVSMAIVAAILAAISMVGHRTHNKVLQLQGDSNRLLGDVNRIIGDANRIGTDAGHAEVEKSNLFAWYQSKRLRQSEFEISAALMELVPSPEIVRKDADEDTKKKATEISAARAKAATDWKKRAAEYNKSNDKKDNLPDLLERGDEASKRAEKLHAEATRVGTEAAKFRQQAAEKSEEAEHVHHQADRFDVAHLSAEIGLVLCSIALLTKKRAYWFIGLTAAVVAIGLTASAYMIPHHPHAAPDAPVHATPNEQGKPH</sequence>